<keyword evidence="1" id="KW-1133">Transmembrane helix</keyword>
<evidence type="ECO:0000313" key="5">
    <source>
        <dbReference type="Proteomes" id="UP000775500"/>
    </source>
</evidence>
<dbReference type="RefSeq" id="WP_183374139.1">
    <property type="nucleotide sequence ID" value="NZ_CALVCN010000047.1"/>
</dbReference>
<dbReference type="EMBL" id="JACJLU010000014">
    <property type="protein sequence ID" value="MBM6832184.1"/>
    <property type="molecule type" value="Genomic_DNA"/>
</dbReference>
<comment type="caution">
    <text evidence="2">The sequence shown here is derived from an EMBL/GenBank/DDBJ whole genome shotgun (WGS) entry which is preliminary data.</text>
</comment>
<keyword evidence="1" id="KW-0472">Membrane</keyword>
<dbReference type="EMBL" id="JACHHD010000002">
    <property type="protein sequence ID" value="MBB5184291.1"/>
    <property type="molecule type" value="Genomic_DNA"/>
</dbReference>
<evidence type="ECO:0000256" key="1">
    <source>
        <dbReference type="SAM" id="Phobius"/>
    </source>
</evidence>
<dbReference type="Pfam" id="PF03608">
    <property type="entry name" value="EII-GUT"/>
    <property type="match status" value="1"/>
</dbReference>
<dbReference type="GO" id="GO:0009401">
    <property type="term" value="P:phosphoenolpyruvate-dependent sugar phosphotransferase system"/>
    <property type="evidence" value="ECO:0007669"/>
    <property type="project" value="InterPro"/>
</dbReference>
<proteinExistence type="predicted"/>
<dbReference type="PROSITE" id="PS51107">
    <property type="entry name" value="PTS_EIIC_TYPE_5"/>
    <property type="match status" value="1"/>
</dbReference>
<sequence>MEFISMIAEGFMGLFSAGGEQFVSWVTGIIPTLVCLMTAINSVIKLIGEEKVENFARKITKYTICRYTVLPILAVICLGNPMCYTFGRFVEEKYKPAYYDAAVSFVHPVTGLFPHANAGELFVYMGISAGITTLGLNTGELAIRYFIVGVIVIFIRGLLTEKIFAILTRNKA</sequence>
<evidence type="ECO:0000313" key="4">
    <source>
        <dbReference type="Proteomes" id="UP000521313"/>
    </source>
</evidence>
<reference evidence="3 5" key="3">
    <citation type="journal article" date="2021" name="Sci. Rep.">
        <title>The distribution of antibiotic resistance genes in chicken gut microbiota commensals.</title>
        <authorList>
            <person name="Juricova H."/>
            <person name="Matiasovicova J."/>
            <person name="Kubasova T."/>
            <person name="Cejkova D."/>
            <person name="Rychlik I."/>
        </authorList>
    </citation>
    <scope>NUCLEOTIDE SEQUENCE [LARGE SCALE GENOMIC DNA]</scope>
    <source>
        <strain evidence="3 5">An423</strain>
    </source>
</reference>
<reference evidence="3" key="2">
    <citation type="submission" date="2020-08" db="EMBL/GenBank/DDBJ databases">
        <authorList>
            <person name="Cejkova D."/>
            <person name="Kubasova T."/>
            <person name="Jahodarova E."/>
            <person name="Rychlik I."/>
        </authorList>
    </citation>
    <scope>NUCLEOTIDE SEQUENCE</scope>
    <source>
        <strain evidence="3">An423</strain>
    </source>
</reference>
<reference evidence="2 4" key="1">
    <citation type="submission" date="2020-08" db="EMBL/GenBank/DDBJ databases">
        <title>Genomic Encyclopedia of Type Strains, Phase IV (KMG-IV): sequencing the most valuable type-strain genomes for metagenomic binning, comparative biology and taxonomic classification.</title>
        <authorList>
            <person name="Goeker M."/>
        </authorList>
    </citation>
    <scope>NUCLEOTIDE SEQUENCE [LARGE SCALE GENOMIC DNA]</scope>
    <source>
        <strain evidence="2 4">DSM 26963</strain>
    </source>
</reference>
<evidence type="ECO:0000313" key="3">
    <source>
        <dbReference type="EMBL" id="MBM6832184.1"/>
    </source>
</evidence>
<accession>A0A7W8CZN3</accession>
<protein>
    <submittedName>
        <fullName evidence="3">PTS glucitol/sorbitol transporter subunit IIC</fullName>
    </submittedName>
    <submittedName>
        <fullName evidence="2">PTS system glucitol/sorbitol-specific IIC component</fullName>
    </submittedName>
</protein>
<keyword evidence="5" id="KW-1185">Reference proteome</keyword>
<dbReference type="PANTHER" id="PTHR40399:SF1">
    <property type="entry name" value="PTS SYSTEM GLUCITOL_SORBITOL-SPECIFIC EIIC COMPONENT"/>
    <property type="match status" value="1"/>
</dbReference>
<feature type="transmembrane region" description="Helical" evidence="1">
    <location>
        <begin position="64"/>
        <end position="87"/>
    </location>
</feature>
<dbReference type="Proteomes" id="UP000521313">
    <property type="component" value="Unassembled WGS sequence"/>
</dbReference>
<feature type="transmembrane region" description="Helical" evidence="1">
    <location>
        <begin position="142"/>
        <end position="159"/>
    </location>
</feature>
<dbReference type="Proteomes" id="UP000775500">
    <property type="component" value="Unassembled WGS sequence"/>
</dbReference>
<dbReference type="InterPro" id="IPR004699">
    <property type="entry name" value="PTS_IID_sorb"/>
</dbReference>
<dbReference type="PANTHER" id="PTHR40399">
    <property type="entry name" value="PTS SYSTEM GLUCITOL/SORBITOL-SPECIFIC EIIC COMPONENT"/>
    <property type="match status" value="1"/>
</dbReference>
<dbReference type="GO" id="GO:0016020">
    <property type="term" value="C:membrane"/>
    <property type="evidence" value="ECO:0007669"/>
    <property type="project" value="InterPro"/>
</dbReference>
<dbReference type="PIRSF" id="PIRSF038321">
    <property type="entry name" value="PTS_glc_srb_IIC"/>
    <property type="match status" value="1"/>
</dbReference>
<dbReference type="AlphaFoldDB" id="A0A7W8CZN3"/>
<keyword evidence="1" id="KW-0812">Transmembrane</keyword>
<organism evidence="2 4">
    <name type="scientific">Faecalicoccus acidiformans</name>
    <dbReference type="NCBI Taxonomy" id="915173"/>
    <lineage>
        <taxon>Bacteria</taxon>
        <taxon>Bacillati</taxon>
        <taxon>Bacillota</taxon>
        <taxon>Erysipelotrichia</taxon>
        <taxon>Erysipelotrichales</taxon>
        <taxon>Erysipelotrichaceae</taxon>
        <taxon>Faecalicoccus</taxon>
    </lineage>
</organism>
<feature type="transmembrane region" description="Helical" evidence="1">
    <location>
        <begin position="22"/>
        <end position="44"/>
    </location>
</feature>
<dbReference type="NCBIfam" id="TIGR00821">
    <property type="entry name" value="EII-GUT"/>
    <property type="match status" value="1"/>
</dbReference>
<gene>
    <name evidence="3" type="ORF">H5982_08825</name>
    <name evidence="2" type="ORF">HNQ43_000326</name>
</gene>
<evidence type="ECO:0000313" key="2">
    <source>
        <dbReference type="EMBL" id="MBB5184291.1"/>
    </source>
</evidence>
<name>A0A7W8CZN3_9FIRM</name>